<keyword evidence="5" id="KW-0963">Cytoplasm</keyword>
<dbReference type="CDD" id="cd15481">
    <property type="entry name" value="SRP68-RBD"/>
    <property type="match status" value="1"/>
</dbReference>
<protein>
    <recommendedName>
        <fullName evidence="11">Signal recognition particle subunit SRP68</fullName>
    </recommendedName>
    <alternativeName>
        <fullName evidence="12">Signal recognition particle 68 kDa protein</fullName>
    </alternativeName>
</protein>
<dbReference type="SUPFAM" id="SSF48452">
    <property type="entry name" value="TPR-like"/>
    <property type="match status" value="1"/>
</dbReference>
<dbReference type="KEGG" id="cvn:111122095"/>
<dbReference type="FunFam" id="1.10.3450.40:FF:000001">
    <property type="entry name" value="Signal recognition particle subunit SRP68"/>
    <property type="match status" value="1"/>
</dbReference>
<reference evidence="14" key="1">
    <citation type="submission" date="2025-08" db="UniProtKB">
        <authorList>
            <consortium name="RefSeq"/>
        </authorList>
    </citation>
    <scope>IDENTIFICATION</scope>
    <source>
        <tissue evidence="14">Whole sample</tissue>
    </source>
</reference>
<comment type="similarity">
    <text evidence="4">Belongs to the SRP68 family.</text>
</comment>
<sequence length="673" mass="77376">MELVSHMSRSATPTPPGNRNTFTATHIHNFWIRLPTATLYLVTNLFLCDLWRFRAAVVLPGVTARWRCSAVVSSMAAPAESMTEESSEDVPLEKTYTVEVLQLVKEAQQQHGLRHGDFQRYRSYCSRRIRRIRKSLHFPQGNKHKVQPKRITVEKLTDVRYLHLPLFCAERAWYYAMQLKSEANTEPRKRFHMLARIKKALVYAEEFTGLCESSKCDARTKLESQAYLSLMKGGLYFEQENWKAAMEYYTKAKTIYEKLGSAFTEDIQQLYLQQVEEITPNIRYCAYNIGDQSAIDELRQLRRKGGEDQLTSHLDDLLSQTREKQTATLSEVKWQGRTVQVKNEPVRLFLLNLQDSSKEIESAESIDSKISIYESVLKQCIDAQQVLRDTLQDDQNFKLATRGQDVEGKISNQHYLHTYLTFIRLSKTVERNLLLIENMKDYLPGKKVEEGRKITKPQDLVRLYDIIIQNLNEIPNLTGLEADGSLSDETAIRVLGYKAFRSYYIAQSYLGAKKWKETISLYERVLQNAHSALKGYRSLPKAQQSQFKVEVKNLEDLIHVVDGEKYSCHATSVLDLNDVTDQMGAMTVNPKTPLIERLEDYAEDSSLTSKKPHLVSFPPDFEPIPCRPLFFDLALNHIDLPSLEEHLEQKQKAAANPRGLTGFVKGWLWGGSK</sequence>
<keyword evidence="6" id="KW-0256">Endoplasmic reticulum</keyword>
<dbReference type="GO" id="GO:0008312">
    <property type="term" value="F:7S RNA binding"/>
    <property type="evidence" value="ECO:0007669"/>
    <property type="project" value="InterPro"/>
</dbReference>
<comment type="subcellular location">
    <subcellularLocation>
        <location evidence="2">Cytoplasm</location>
    </subcellularLocation>
    <subcellularLocation>
        <location evidence="1">Endoplasmic reticulum</location>
    </subcellularLocation>
    <subcellularLocation>
        <location evidence="3">Nucleus</location>
        <location evidence="3">Nucleolus</location>
    </subcellularLocation>
</comment>
<dbReference type="Pfam" id="PF16969">
    <property type="entry name" value="SRP68"/>
    <property type="match status" value="1"/>
</dbReference>
<evidence type="ECO:0000313" key="13">
    <source>
        <dbReference type="Proteomes" id="UP000694844"/>
    </source>
</evidence>
<dbReference type="OrthoDB" id="10255118at2759"/>
<evidence type="ECO:0000256" key="7">
    <source>
        <dbReference type="ARBA" id="ARBA00022884"/>
    </source>
</evidence>
<dbReference type="GO" id="GO:0005829">
    <property type="term" value="C:cytosol"/>
    <property type="evidence" value="ECO:0007669"/>
    <property type="project" value="UniProtKB-ARBA"/>
</dbReference>
<dbReference type="PANTHER" id="PTHR12860:SF0">
    <property type="entry name" value="SIGNAL RECOGNITION PARTICLE SUBUNIT SRP68"/>
    <property type="match status" value="1"/>
</dbReference>
<evidence type="ECO:0000256" key="11">
    <source>
        <dbReference type="ARBA" id="ARBA00029498"/>
    </source>
</evidence>
<evidence type="ECO:0000313" key="14">
    <source>
        <dbReference type="RefSeq" id="XP_022319362.1"/>
    </source>
</evidence>
<evidence type="ECO:0000256" key="2">
    <source>
        <dbReference type="ARBA" id="ARBA00004496"/>
    </source>
</evidence>
<dbReference type="AlphaFoldDB" id="A0A8B8CU31"/>
<evidence type="ECO:0000256" key="8">
    <source>
        <dbReference type="ARBA" id="ARBA00023135"/>
    </source>
</evidence>
<evidence type="ECO:0000256" key="1">
    <source>
        <dbReference type="ARBA" id="ARBA00004240"/>
    </source>
</evidence>
<dbReference type="PIRSF" id="PIRSF038995">
    <property type="entry name" value="SRP68"/>
    <property type="match status" value="1"/>
</dbReference>
<dbReference type="Proteomes" id="UP000694844">
    <property type="component" value="Chromosome 2"/>
</dbReference>
<evidence type="ECO:0000256" key="10">
    <source>
        <dbReference type="ARBA" id="ARBA00023274"/>
    </source>
</evidence>
<dbReference type="InterPro" id="IPR026258">
    <property type="entry name" value="SRP68"/>
</dbReference>
<name>A0A8B8CU31_CRAVI</name>
<accession>A0A8B8CU31</accession>
<dbReference type="InterPro" id="IPR034652">
    <property type="entry name" value="SRP68-RBD"/>
</dbReference>
<dbReference type="GO" id="GO:0005786">
    <property type="term" value="C:signal recognition particle, endoplasmic reticulum targeting"/>
    <property type="evidence" value="ECO:0007669"/>
    <property type="project" value="UniProtKB-KW"/>
</dbReference>
<keyword evidence="10" id="KW-0687">Ribonucleoprotein</keyword>
<organism evidence="13 14">
    <name type="scientific">Crassostrea virginica</name>
    <name type="common">Eastern oyster</name>
    <dbReference type="NCBI Taxonomy" id="6565"/>
    <lineage>
        <taxon>Eukaryota</taxon>
        <taxon>Metazoa</taxon>
        <taxon>Spiralia</taxon>
        <taxon>Lophotrochozoa</taxon>
        <taxon>Mollusca</taxon>
        <taxon>Bivalvia</taxon>
        <taxon>Autobranchia</taxon>
        <taxon>Pteriomorphia</taxon>
        <taxon>Ostreida</taxon>
        <taxon>Ostreoidea</taxon>
        <taxon>Ostreidae</taxon>
        <taxon>Crassostrea</taxon>
    </lineage>
</organism>
<dbReference type="RefSeq" id="XP_022319362.1">
    <property type="nucleotide sequence ID" value="XM_022463654.1"/>
</dbReference>
<proteinExistence type="inferred from homology"/>
<evidence type="ECO:0000256" key="3">
    <source>
        <dbReference type="ARBA" id="ARBA00004604"/>
    </source>
</evidence>
<dbReference type="GeneID" id="111122095"/>
<dbReference type="GO" id="GO:0030942">
    <property type="term" value="F:endoplasmic reticulum signal peptide binding"/>
    <property type="evidence" value="ECO:0007669"/>
    <property type="project" value="InterPro"/>
</dbReference>
<evidence type="ECO:0000256" key="5">
    <source>
        <dbReference type="ARBA" id="ARBA00022490"/>
    </source>
</evidence>
<keyword evidence="7" id="KW-0694">RNA-binding</keyword>
<dbReference type="InterPro" id="IPR011990">
    <property type="entry name" value="TPR-like_helical_dom_sf"/>
</dbReference>
<evidence type="ECO:0000256" key="12">
    <source>
        <dbReference type="ARBA" id="ARBA00083741"/>
    </source>
</evidence>
<dbReference type="GO" id="GO:0006614">
    <property type="term" value="P:SRP-dependent cotranslational protein targeting to membrane"/>
    <property type="evidence" value="ECO:0007669"/>
    <property type="project" value="InterPro"/>
</dbReference>
<dbReference type="Gene3D" id="1.10.3450.40">
    <property type="entry name" value="Signal recognition particle, SRP68 subunit, RNA-binding domain"/>
    <property type="match status" value="1"/>
</dbReference>
<keyword evidence="8" id="KW-0733">Signal recognition particle</keyword>
<dbReference type="GO" id="GO:0005783">
    <property type="term" value="C:endoplasmic reticulum"/>
    <property type="evidence" value="ECO:0007669"/>
    <property type="project" value="UniProtKB-SubCell"/>
</dbReference>
<dbReference type="GO" id="GO:0005047">
    <property type="term" value="F:signal recognition particle binding"/>
    <property type="evidence" value="ECO:0007669"/>
    <property type="project" value="InterPro"/>
</dbReference>
<evidence type="ECO:0000256" key="9">
    <source>
        <dbReference type="ARBA" id="ARBA00023242"/>
    </source>
</evidence>
<evidence type="ECO:0000256" key="4">
    <source>
        <dbReference type="ARBA" id="ARBA00009352"/>
    </source>
</evidence>
<dbReference type="InterPro" id="IPR038253">
    <property type="entry name" value="SRP68_N_sf"/>
</dbReference>
<gene>
    <name evidence="14" type="primary">LOC111122095</name>
</gene>
<dbReference type="PANTHER" id="PTHR12860">
    <property type="entry name" value="SIGNAL RECOGNITION PARTICLE 68 KDA PROTEIN"/>
    <property type="match status" value="1"/>
</dbReference>
<keyword evidence="13" id="KW-1185">Reference proteome</keyword>
<evidence type="ECO:0000256" key="6">
    <source>
        <dbReference type="ARBA" id="ARBA00022824"/>
    </source>
</evidence>
<keyword evidence="9" id="KW-0539">Nucleus</keyword>
<dbReference type="GO" id="GO:0005730">
    <property type="term" value="C:nucleolus"/>
    <property type="evidence" value="ECO:0007669"/>
    <property type="project" value="UniProtKB-SubCell"/>
</dbReference>